<evidence type="ECO:0000256" key="3">
    <source>
        <dbReference type="ARBA" id="ARBA00004630"/>
    </source>
</evidence>
<evidence type="ECO:0000256" key="7">
    <source>
        <dbReference type="ARBA" id="ARBA00023136"/>
    </source>
</evidence>
<dbReference type="InterPro" id="IPR037519">
    <property type="entry name" value="LITAF_fam"/>
</dbReference>
<evidence type="ECO:0000256" key="5">
    <source>
        <dbReference type="ARBA" id="ARBA00022723"/>
    </source>
</evidence>
<sequence>VETAQPPAHSVSSESRTQPAAPSRSTNRQPTPPPYATPGAMVSEDHFLPEQPPPPYDPRYPRPPRVQEHLTQPRPVPVPLTLGPDPASGTCPFCGREIITNIKFVSGSLTWLLCGIIFICGGVLGCFIIPFFVDETKDVKHFCPECEAELGIYKRM</sequence>
<proteinExistence type="inferred from homology"/>
<organism evidence="11 12">
    <name type="scientific">Fasciolopsis buskii</name>
    <dbReference type="NCBI Taxonomy" id="27845"/>
    <lineage>
        <taxon>Eukaryota</taxon>
        <taxon>Metazoa</taxon>
        <taxon>Spiralia</taxon>
        <taxon>Lophotrochozoa</taxon>
        <taxon>Platyhelminthes</taxon>
        <taxon>Trematoda</taxon>
        <taxon>Digenea</taxon>
        <taxon>Plagiorchiida</taxon>
        <taxon>Echinostomata</taxon>
        <taxon>Echinostomatoidea</taxon>
        <taxon>Fasciolidae</taxon>
        <taxon>Fasciolopsis</taxon>
    </lineage>
</organism>
<dbReference type="PANTHER" id="PTHR23292:SF6">
    <property type="entry name" value="FI16602P1-RELATED"/>
    <property type="match status" value="1"/>
</dbReference>
<evidence type="ECO:0000256" key="8">
    <source>
        <dbReference type="SAM" id="MobiDB-lite"/>
    </source>
</evidence>
<dbReference type="EMBL" id="LUCM01000072">
    <property type="protein sequence ID" value="KAA0201162.1"/>
    <property type="molecule type" value="Genomic_DNA"/>
</dbReference>
<dbReference type="GO" id="GO:0005765">
    <property type="term" value="C:lysosomal membrane"/>
    <property type="evidence" value="ECO:0007669"/>
    <property type="project" value="UniProtKB-SubCell"/>
</dbReference>
<protein>
    <recommendedName>
        <fullName evidence="10">LITAF domain-containing protein</fullName>
    </recommendedName>
</protein>
<feature type="domain" description="LITAF" evidence="10">
    <location>
        <begin position="70"/>
        <end position="155"/>
    </location>
</feature>
<comment type="caution">
    <text evidence="11">The sequence shown here is derived from an EMBL/GenBank/DDBJ whole genome shotgun (WGS) entry which is preliminary data.</text>
</comment>
<keyword evidence="12" id="KW-1185">Reference proteome</keyword>
<feature type="non-terminal residue" evidence="11">
    <location>
        <position position="156"/>
    </location>
</feature>
<comment type="subcellular location">
    <subcellularLocation>
        <location evidence="2">Endosome membrane</location>
        <topology evidence="2">Peripheral membrane protein</topology>
    </subcellularLocation>
    <subcellularLocation>
        <location evidence="1">Late endosome membrane</location>
    </subcellularLocation>
    <subcellularLocation>
        <location evidence="3">Lysosome membrane</location>
        <topology evidence="3">Peripheral membrane protein</topology>
        <orientation evidence="3">Cytoplasmic side</orientation>
    </subcellularLocation>
</comment>
<accession>A0A8E0S766</accession>
<keyword evidence="9" id="KW-0812">Transmembrane</keyword>
<dbReference type="AlphaFoldDB" id="A0A8E0S766"/>
<dbReference type="Proteomes" id="UP000728185">
    <property type="component" value="Unassembled WGS sequence"/>
</dbReference>
<evidence type="ECO:0000259" key="10">
    <source>
        <dbReference type="PROSITE" id="PS51837"/>
    </source>
</evidence>
<feature type="compositionally biased region" description="Pro residues" evidence="8">
    <location>
        <begin position="50"/>
        <end position="64"/>
    </location>
</feature>
<gene>
    <name evidence="11" type="ORF">FBUS_09724</name>
</gene>
<evidence type="ECO:0000313" key="11">
    <source>
        <dbReference type="EMBL" id="KAA0201162.1"/>
    </source>
</evidence>
<feature type="transmembrane region" description="Helical" evidence="9">
    <location>
        <begin position="109"/>
        <end position="133"/>
    </location>
</feature>
<keyword evidence="5" id="KW-0479">Metal-binding</keyword>
<feature type="compositionally biased region" description="Polar residues" evidence="8">
    <location>
        <begin position="10"/>
        <end position="29"/>
    </location>
</feature>
<evidence type="ECO:0000313" key="12">
    <source>
        <dbReference type="Proteomes" id="UP000728185"/>
    </source>
</evidence>
<name>A0A8E0S766_9TREM</name>
<reference evidence="11" key="1">
    <citation type="submission" date="2019-05" db="EMBL/GenBank/DDBJ databases">
        <title>Annotation for the trematode Fasciolopsis buski.</title>
        <authorList>
            <person name="Choi Y.-J."/>
        </authorList>
    </citation>
    <scope>NUCLEOTIDE SEQUENCE</scope>
    <source>
        <strain evidence="11">HT</strain>
        <tissue evidence="11">Whole worm</tissue>
    </source>
</reference>
<dbReference type="InterPro" id="IPR006629">
    <property type="entry name" value="LITAF"/>
</dbReference>
<keyword evidence="9" id="KW-1133">Transmembrane helix</keyword>
<dbReference type="SMART" id="SM00714">
    <property type="entry name" value="LITAF"/>
    <property type="match status" value="1"/>
</dbReference>
<evidence type="ECO:0000256" key="9">
    <source>
        <dbReference type="SAM" id="Phobius"/>
    </source>
</evidence>
<dbReference type="OrthoDB" id="4713066at2759"/>
<feature type="region of interest" description="Disordered" evidence="8">
    <location>
        <begin position="1"/>
        <end position="82"/>
    </location>
</feature>
<dbReference type="PROSITE" id="PS51837">
    <property type="entry name" value="LITAF"/>
    <property type="match status" value="1"/>
</dbReference>
<dbReference type="GO" id="GO:0008270">
    <property type="term" value="F:zinc ion binding"/>
    <property type="evidence" value="ECO:0007669"/>
    <property type="project" value="TreeGrafter"/>
</dbReference>
<evidence type="ECO:0000256" key="1">
    <source>
        <dbReference type="ARBA" id="ARBA00004414"/>
    </source>
</evidence>
<evidence type="ECO:0000256" key="2">
    <source>
        <dbReference type="ARBA" id="ARBA00004481"/>
    </source>
</evidence>
<dbReference type="Pfam" id="PF10601">
    <property type="entry name" value="zf-LITAF-like"/>
    <property type="match status" value="1"/>
</dbReference>
<dbReference type="GO" id="GO:0031902">
    <property type="term" value="C:late endosome membrane"/>
    <property type="evidence" value="ECO:0007669"/>
    <property type="project" value="UniProtKB-SubCell"/>
</dbReference>
<evidence type="ECO:0000256" key="4">
    <source>
        <dbReference type="ARBA" id="ARBA00005975"/>
    </source>
</evidence>
<evidence type="ECO:0000256" key="6">
    <source>
        <dbReference type="ARBA" id="ARBA00022833"/>
    </source>
</evidence>
<keyword evidence="6" id="KW-0862">Zinc</keyword>
<comment type="similarity">
    <text evidence="4">Belongs to the CDIP1/LITAF family.</text>
</comment>
<keyword evidence="7 9" id="KW-0472">Membrane</keyword>
<dbReference type="PANTHER" id="PTHR23292">
    <property type="entry name" value="LIPOPOLYSACCHARIDE-INDUCED TUMOR NECROSIS FACTOR-ALPHA FACTOR"/>
    <property type="match status" value="1"/>
</dbReference>